<gene>
    <name evidence="6" type="ORF">Ocin01_02440</name>
</gene>
<dbReference type="OMA" id="YWENKIT"/>
<dbReference type="EMBL" id="LJIJ01000050">
    <property type="protein sequence ID" value="ODN04230.1"/>
    <property type="molecule type" value="Genomic_DNA"/>
</dbReference>
<keyword evidence="7" id="KW-1185">Reference proteome</keyword>
<feature type="compositionally biased region" description="Low complexity" evidence="4">
    <location>
        <begin position="941"/>
        <end position="950"/>
    </location>
</feature>
<name>A0A1D2NG36_ORCCI</name>
<evidence type="ECO:0000313" key="7">
    <source>
        <dbReference type="Proteomes" id="UP000094527"/>
    </source>
</evidence>
<dbReference type="Gene3D" id="3.80.10.10">
    <property type="entry name" value="Ribonuclease Inhibitor"/>
    <property type="match status" value="2"/>
</dbReference>
<evidence type="ECO:0000256" key="1">
    <source>
        <dbReference type="ARBA" id="ARBA00022614"/>
    </source>
</evidence>
<dbReference type="Pfam" id="PF00481">
    <property type="entry name" value="PP2C"/>
    <property type="match status" value="1"/>
</dbReference>
<sequence>MGTESTRNVDSPETLNRCNVSCDQRANLSDCSCGSGDSQAERCSSVVSRSNAFARGKLSSGVASMQDRDLRPQSTVSDSISGMLADGVLEHKGEPLPTLYAAGLLQVGREFENVFKILRPRALLLTRSGSCFVLLLTFRGLSELFLVPDAVTSLVLDVKCFYRDVVELFDAIMKLRRKSIPHLRNVFSMGREASSSSSSSIGKSPSSASSSSYPVMNFNNFINTPPPISSNGNYFNNERDGKKYKLRLKFDGACALEVVRLNGGHFQNLTHLDISGNSAEKLDLRSLSRLEWLCCANNNLEVLSLSGASLTSALDIRGPRSEQPHHAADLVQRDGGPADVELDGAGAVHNIRVPQQNQAAGLQVPELPQQPAHQGALHALQQDRVRVKGLRSAGFQVSNHVLYHLIREYSCRLKILNLSQNQIEYMPNFGKKSAIQELSLSRNRLQDTDDKDALDFLLECSHLKRLFLGFNKIEHLSERCLSAWKSMEELILCGNRIRHLPSKISSLGNLRVLRVHTNRLETVPSLNKMPALKVVDLSHNNLRKINIENLISGGNLTYLDISCNERLTVNPEKLHCQKRPMNLVEVSNPRKKISPGMKNNEHKEFPANPPWEIGFSELPDRNLTLSVTQYRDINLSFGKEALFGIFDGGDGNPAPKYIPKCIAKIYAEEKNIEENTNVSLKYTLLNAMKYAQSGIFYAELCFSNFALELGKRASAGQQQADPGAAVPVVNERAARGPGLPAGPGDDWRIRCLLVESGRKITRLTDMIDEGSDGSPLHARNTSPSVTDEPSSLESDDSSSTSKNNLNGNIPDPKLFSIPLTTKAEYLVIANQSLWNHMNEEEIISEIECNKNKKSVLVAKKLADLAQSHSCKNCLSVIIVRFKWHFNGGIARGSEARTQKVTQQISELGPLSYCSSEFSDVSNPLVSVTTPDSAIDSDRSSRTSSSSAASDVVHHGKRPPPRRSGIPIRHNETVMNERNCNRKNSLSDDEDAESLANTSISQMSVEQFKCWEYMLEQNTKLLFKKELDTLSKGVFQRNQKLRKSVHFPYQDPSLDQSVGKKNKSAQNLVQQSGNKATSPGFYTLSKAKSLSHLFGEREAQPKVSPDPAPPGYPPPALMTGPPQFIFPSNGHTFTNSFANKFPAVLNNGASNGGGFFGSVRSSGKKLVGGPTLLISGLFKIVPPAAHTQHYPAYYGPAEIQEIKNLDSIEHDSRLKKYWENKITEL</sequence>
<dbReference type="SMART" id="SM00332">
    <property type="entry name" value="PP2Cc"/>
    <property type="match status" value="1"/>
</dbReference>
<feature type="region of interest" description="Disordered" evidence="4">
    <location>
        <begin position="928"/>
        <end position="968"/>
    </location>
</feature>
<dbReference type="PANTHER" id="PTHR24373:SF392">
    <property type="entry name" value="NEPHROCAN"/>
    <property type="match status" value="1"/>
</dbReference>
<dbReference type="Proteomes" id="UP000094527">
    <property type="component" value="Unassembled WGS sequence"/>
</dbReference>
<dbReference type="SUPFAM" id="SSF52058">
    <property type="entry name" value="L domain-like"/>
    <property type="match status" value="1"/>
</dbReference>
<dbReference type="InterPro" id="IPR001932">
    <property type="entry name" value="PPM-type_phosphatase-like_dom"/>
</dbReference>
<dbReference type="InterPro" id="IPR003591">
    <property type="entry name" value="Leu-rich_rpt_typical-subtyp"/>
</dbReference>
<proteinExistence type="predicted"/>
<evidence type="ECO:0000313" key="6">
    <source>
        <dbReference type="EMBL" id="ODN04230.1"/>
    </source>
</evidence>
<comment type="caution">
    <text evidence="6">The sequence shown here is derived from an EMBL/GenBank/DDBJ whole genome shotgun (WGS) entry which is preliminary data.</text>
</comment>
<dbReference type="InterPro" id="IPR036457">
    <property type="entry name" value="PPM-type-like_dom_sf"/>
</dbReference>
<protein>
    <submittedName>
        <fullName evidence="6">Protein phosphatase PHLPP-like protein</fullName>
    </submittedName>
</protein>
<dbReference type="PROSITE" id="PS51450">
    <property type="entry name" value="LRR"/>
    <property type="match status" value="2"/>
</dbReference>
<evidence type="ECO:0000259" key="5">
    <source>
        <dbReference type="SMART" id="SM00332"/>
    </source>
</evidence>
<keyword evidence="2" id="KW-0732">Signal</keyword>
<dbReference type="InterPro" id="IPR050328">
    <property type="entry name" value="Dev_Immune_Receptor"/>
</dbReference>
<feature type="region of interest" description="Disordered" evidence="4">
    <location>
        <begin position="764"/>
        <end position="807"/>
    </location>
</feature>
<dbReference type="SUPFAM" id="SSF81606">
    <property type="entry name" value="PP2C-like"/>
    <property type="match status" value="1"/>
</dbReference>
<keyword evidence="3" id="KW-0677">Repeat</keyword>
<dbReference type="Gene3D" id="3.60.40.10">
    <property type="entry name" value="PPM-type phosphatase domain"/>
    <property type="match status" value="1"/>
</dbReference>
<evidence type="ECO:0000256" key="3">
    <source>
        <dbReference type="ARBA" id="ARBA00022737"/>
    </source>
</evidence>
<evidence type="ECO:0000256" key="2">
    <source>
        <dbReference type="ARBA" id="ARBA00022729"/>
    </source>
</evidence>
<dbReference type="Pfam" id="PF13855">
    <property type="entry name" value="LRR_8"/>
    <property type="match status" value="1"/>
</dbReference>
<dbReference type="AlphaFoldDB" id="A0A1D2NG36"/>
<feature type="compositionally biased region" description="Polar residues" evidence="4">
    <location>
        <begin position="1063"/>
        <end position="1076"/>
    </location>
</feature>
<keyword evidence="1" id="KW-0433">Leucine-rich repeat</keyword>
<dbReference type="STRING" id="48709.A0A1D2NG36"/>
<feature type="domain" description="PPM-type phosphatase" evidence="5">
    <location>
        <begin position="602"/>
        <end position="878"/>
    </location>
</feature>
<dbReference type="PANTHER" id="PTHR24373">
    <property type="entry name" value="SLIT RELATED LEUCINE-RICH REPEAT NEURONAL PROTEIN"/>
    <property type="match status" value="1"/>
</dbReference>
<dbReference type="OrthoDB" id="737510at2759"/>
<dbReference type="InterPro" id="IPR001611">
    <property type="entry name" value="Leu-rich_rpt"/>
</dbReference>
<feature type="compositionally biased region" description="Low complexity" evidence="4">
    <location>
        <begin position="786"/>
        <end position="801"/>
    </location>
</feature>
<reference evidence="6 7" key="1">
    <citation type="journal article" date="2016" name="Genome Biol. Evol.">
        <title>Gene Family Evolution Reflects Adaptation to Soil Environmental Stressors in the Genome of the Collembolan Orchesella cincta.</title>
        <authorList>
            <person name="Faddeeva-Vakhrusheva A."/>
            <person name="Derks M.F."/>
            <person name="Anvar S.Y."/>
            <person name="Agamennone V."/>
            <person name="Suring W."/>
            <person name="Smit S."/>
            <person name="van Straalen N.M."/>
            <person name="Roelofs D."/>
        </authorList>
    </citation>
    <scope>NUCLEOTIDE SEQUENCE [LARGE SCALE GENOMIC DNA]</scope>
    <source>
        <tissue evidence="6">Mixed pool</tissue>
    </source>
</reference>
<dbReference type="InterPro" id="IPR032675">
    <property type="entry name" value="LRR_dom_sf"/>
</dbReference>
<organism evidence="6 7">
    <name type="scientific">Orchesella cincta</name>
    <name type="common">Springtail</name>
    <name type="synonym">Podura cincta</name>
    <dbReference type="NCBI Taxonomy" id="48709"/>
    <lineage>
        <taxon>Eukaryota</taxon>
        <taxon>Metazoa</taxon>
        <taxon>Ecdysozoa</taxon>
        <taxon>Arthropoda</taxon>
        <taxon>Hexapoda</taxon>
        <taxon>Collembola</taxon>
        <taxon>Entomobryomorpha</taxon>
        <taxon>Entomobryoidea</taxon>
        <taxon>Orchesellidae</taxon>
        <taxon>Orchesellinae</taxon>
        <taxon>Orchesella</taxon>
    </lineage>
</organism>
<feature type="region of interest" description="Disordered" evidence="4">
    <location>
        <begin position="1045"/>
        <end position="1079"/>
    </location>
</feature>
<evidence type="ECO:0000256" key="4">
    <source>
        <dbReference type="SAM" id="MobiDB-lite"/>
    </source>
</evidence>
<accession>A0A1D2NG36</accession>
<dbReference type="SMART" id="SM00369">
    <property type="entry name" value="LRR_TYP"/>
    <property type="match status" value="4"/>
</dbReference>